<keyword evidence="8 10" id="KW-0472">Membrane</keyword>
<proteinExistence type="predicted"/>
<dbReference type="Proteomes" id="UP001172778">
    <property type="component" value="Unassembled WGS sequence"/>
</dbReference>
<evidence type="ECO:0000256" key="9">
    <source>
        <dbReference type="ARBA" id="ARBA00023201"/>
    </source>
</evidence>
<feature type="transmembrane region" description="Helical" evidence="10">
    <location>
        <begin position="218"/>
        <end position="237"/>
    </location>
</feature>
<feature type="domain" description="Cation/H+ exchanger transmembrane" evidence="11">
    <location>
        <begin position="326"/>
        <end position="444"/>
    </location>
</feature>
<evidence type="ECO:0000256" key="6">
    <source>
        <dbReference type="ARBA" id="ARBA00023053"/>
    </source>
</evidence>
<evidence type="ECO:0000256" key="1">
    <source>
        <dbReference type="ARBA" id="ARBA00004141"/>
    </source>
</evidence>
<feature type="transmembrane region" description="Helical" evidence="10">
    <location>
        <begin position="86"/>
        <end position="104"/>
    </location>
</feature>
<feature type="transmembrane region" description="Helical" evidence="10">
    <location>
        <begin position="181"/>
        <end position="206"/>
    </location>
</feature>
<sequence length="452" mass="48103">MKRRDPKLFLLGTASTLPAIAWASGTAHTSTHLLWLLIILLAARLSNLIEKIGQPAVLGELLIGIILGNLGLLGLHQLDAIRSDSIMEFLAKLGVIILLFQIGLESNLDVMRRVGLRALMVASVGVIIPFIFGTLLIGPLLLPESSSITYLFIGATLTATSVGITGRVFKDAGILHSVEASIVLGAAVIDDVLGLVILAVVSAIASKGSISPIEVSRILLLAVAFLAGSIIVGRKLAPLISTLLSRLNPGKAMQFTMLACFCFGFAYAANLVGLDPIVGAFAAGLILEASYVHNFEPDSLHVELREVMTPAEPMLQQAVKHLLERENQHRLNRQIEPVGYLLVPIFFVMSGMQVNLATLADSKTILIAAVISAAAVIGKIASATIAGPVNRWLVGWGMVPRGEVGLIFAAIGKQLQVIPDQLYSVLVLVIVFTTLITPPTLNLIIKRSQSEP</sequence>
<dbReference type="Pfam" id="PF00999">
    <property type="entry name" value="Na_H_Exchanger"/>
    <property type="match status" value="2"/>
</dbReference>
<feature type="transmembrane region" description="Helical" evidence="10">
    <location>
        <begin position="422"/>
        <end position="445"/>
    </location>
</feature>
<feature type="transmembrane region" description="Helical" evidence="10">
    <location>
        <begin position="365"/>
        <end position="386"/>
    </location>
</feature>
<feature type="transmembrane region" description="Helical" evidence="10">
    <location>
        <begin position="338"/>
        <end position="358"/>
    </location>
</feature>
<evidence type="ECO:0000256" key="8">
    <source>
        <dbReference type="ARBA" id="ARBA00023136"/>
    </source>
</evidence>
<dbReference type="PANTHER" id="PTHR43562:SF3">
    <property type="entry name" value="SODIUM ION_PROTON EXCHANGER (EUROFUNG)"/>
    <property type="match status" value="1"/>
</dbReference>
<dbReference type="Gene3D" id="1.20.1530.20">
    <property type="match status" value="2"/>
</dbReference>
<feature type="transmembrane region" description="Helical" evidence="10">
    <location>
        <begin position="148"/>
        <end position="169"/>
    </location>
</feature>
<feature type="transmembrane region" description="Helical" evidence="10">
    <location>
        <begin position="116"/>
        <end position="142"/>
    </location>
</feature>
<feature type="transmembrane region" description="Helical" evidence="10">
    <location>
        <begin position="56"/>
        <end position="74"/>
    </location>
</feature>
<dbReference type="InterPro" id="IPR038770">
    <property type="entry name" value="Na+/solute_symporter_sf"/>
</dbReference>
<keyword evidence="9" id="KW-0739">Sodium transport</keyword>
<keyword evidence="4 10" id="KW-0812">Transmembrane</keyword>
<protein>
    <submittedName>
        <fullName evidence="12">Cation:proton antiporter</fullName>
    </submittedName>
</protein>
<keyword evidence="6" id="KW-0915">Sodium</keyword>
<evidence type="ECO:0000256" key="5">
    <source>
        <dbReference type="ARBA" id="ARBA00022989"/>
    </source>
</evidence>
<feature type="transmembrane region" description="Helical" evidence="10">
    <location>
        <begin position="258"/>
        <end position="287"/>
    </location>
</feature>
<comment type="caution">
    <text evidence="12">The sequence shown here is derived from an EMBL/GenBank/DDBJ whole genome shotgun (WGS) entry which is preliminary data.</text>
</comment>
<accession>A0ABT7DT27</accession>
<dbReference type="EMBL" id="JARRAF010000003">
    <property type="protein sequence ID" value="MDK2123231.1"/>
    <property type="molecule type" value="Genomic_DNA"/>
</dbReference>
<dbReference type="InterPro" id="IPR006153">
    <property type="entry name" value="Cation/H_exchanger_TM"/>
</dbReference>
<dbReference type="PANTHER" id="PTHR43562">
    <property type="entry name" value="NAPA-TYPE SODIUM/HYDROGEN ANTIPORTER"/>
    <property type="match status" value="1"/>
</dbReference>
<comment type="subcellular location">
    <subcellularLocation>
        <location evidence="1">Membrane</location>
        <topology evidence="1">Multi-pass membrane protein</topology>
    </subcellularLocation>
</comment>
<keyword evidence="3" id="KW-0050">Antiport</keyword>
<organism evidence="12 13">
    <name type="scientific">Parachitinimonas caeni</name>
    <dbReference type="NCBI Taxonomy" id="3031301"/>
    <lineage>
        <taxon>Bacteria</taxon>
        <taxon>Pseudomonadati</taxon>
        <taxon>Pseudomonadota</taxon>
        <taxon>Betaproteobacteria</taxon>
        <taxon>Neisseriales</taxon>
        <taxon>Chitinibacteraceae</taxon>
        <taxon>Parachitinimonas</taxon>
    </lineage>
</organism>
<evidence type="ECO:0000256" key="10">
    <source>
        <dbReference type="SAM" id="Phobius"/>
    </source>
</evidence>
<keyword evidence="7" id="KW-0406">Ion transport</keyword>
<dbReference type="RefSeq" id="WP_284099521.1">
    <property type="nucleotide sequence ID" value="NZ_JARRAF010000003.1"/>
</dbReference>
<evidence type="ECO:0000259" key="11">
    <source>
        <dbReference type="Pfam" id="PF00999"/>
    </source>
</evidence>
<evidence type="ECO:0000256" key="4">
    <source>
        <dbReference type="ARBA" id="ARBA00022692"/>
    </source>
</evidence>
<evidence type="ECO:0000313" key="13">
    <source>
        <dbReference type="Proteomes" id="UP001172778"/>
    </source>
</evidence>
<keyword evidence="5 10" id="KW-1133">Transmembrane helix</keyword>
<feature type="domain" description="Cation/H+ exchanger transmembrane" evidence="11">
    <location>
        <begin position="39"/>
        <end position="295"/>
    </location>
</feature>
<evidence type="ECO:0000256" key="3">
    <source>
        <dbReference type="ARBA" id="ARBA00022449"/>
    </source>
</evidence>
<gene>
    <name evidence="12" type="ORF">PZA18_04105</name>
</gene>
<evidence type="ECO:0000313" key="12">
    <source>
        <dbReference type="EMBL" id="MDK2123231.1"/>
    </source>
</evidence>
<reference evidence="12" key="1">
    <citation type="submission" date="2023-03" db="EMBL/GenBank/DDBJ databases">
        <title>Chitinimonas shenzhenensis gen. nov., sp. nov., a novel member of family Burkholderiaceae isolated from activated sludge collected in Shen Zhen, China.</title>
        <authorList>
            <person name="Wang X."/>
        </authorList>
    </citation>
    <scope>NUCLEOTIDE SEQUENCE</scope>
    <source>
        <strain evidence="12">DQS-5</strain>
    </source>
</reference>
<name>A0ABT7DT27_9NEIS</name>
<evidence type="ECO:0000256" key="7">
    <source>
        <dbReference type="ARBA" id="ARBA00023065"/>
    </source>
</evidence>
<evidence type="ECO:0000256" key="2">
    <source>
        <dbReference type="ARBA" id="ARBA00022448"/>
    </source>
</evidence>
<keyword evidence="13" id="KW-1185">Reference proteome</keyword>
<keyword evidence="2" id="KW-0813">Transport</keyword>